<protein>
    <recommendedName>
        <fullName evidence="5">Fibronectin type-III domain-containing protein</fullName>
    </recommendedName>
</protein>
<dbReference type="Pfam" id="PF00041">
    <property type="entry name" value="fn3"/>
    <property type="match status" value="1"/>
</dbReference>
<feature type="domain" description="Fibronectin type-III" evidence="5">
    <location>
        <begin position="660"/>
        <end position="750"/>
    </location>
</feature>
<dbReference type="Pfam" id="PF08924">
    <property type="entry name" value="Rv2525c_GlyHyd-like"/>
    <property type="match status" value="1"/>
</dbReference>
<dbReference type="Gene3D" id="3.20.20.80">
    <property type="entry name" value="Glycosidases"/>
    <property type="match status" value="1"/>
</dbReference>
<dbReference type="EMBL" id="BAAARE010000028">
    <property type="protein sequence ID" value="GAA2499992.1"/>
    <property type="molecule type" value="Genomic_DNA"/>
</dbReference>
<accession>A0ABP5ZNL2</accession>
<proteinExistence type="predicted"/>
<dbReference type="InterPro" id="IPR033803">
    <property type="entry name" value="CBD-like_Golvesin-Xly"/>
</dbReference>
<keyword evidence="1" id="KW-0378">Hydrolase</keyword>
<evidence type="ECO:0000259" key="5">
    <source>
        <dbReference type="PROSITE" id="PS50853"/>
    </source>
</evidence>
<dbReference type="SUPFAM" id="SSF49265">
    <property type="entry name" value="Fibronectin type III"/>
    <property type="match status" value="1"/>
</dbReference>
<keyword evidence="2" id="KW-0119">Carbohydrate metabolism</keyword>
<dbReference type="Proteomes" id="UP001500730">
    <property type="component" value="Unassembled WGS sequence"/>
</dbReference>
<dbReference type="InterPro" id="IPR036116">
    <property type="entry name" value="FN3_sf"/>
</dbReference>
<feature type="compositionally biased region" description="Pro residues" evidence="3">
    <location>
        <begin position="213"/>
        <end position="223"/>
    </location>
</feature>
<evidence type="ECO:0000256" key="1">
    <source>
        <dbReference type="ARBA" id="ARBA00023295"/>
    </source>
</evidence>
<dbReference type="PROSITE" id="PS50853">
    <property type="entry name" value="FN3"/>
    <property type="match status" value="1"/>
</dbReference>
<dbReference type="SUPFAM" id="SSF51445">
    <property type="entry name" value="(Trans)glycosidases"/>
    <property type="match status" value="1"/>
</dbReference>
<evidence type="ECO:0000313" key="6">
    <source>
        <dbReference type="EMBL" id="GAA2499992.1"/>
    </source>
</evidence>
<dbReference type="SMART" id="SM00060">
    <property type="entry name" value="FN3"/>
    <property type="match status" value="1"/>
</dbReference>
<evidence type="ECO:0000256" key="4">
    <source>
        <dbReference type="SAM" id="SignalP"/>
    </source>
</evidence>
<feature type="signal peptide" evidence="4">
    <location>
        <begin position="1"/>
        <end position="25"/>
    </location>
</feature>
<feature type="region of interest" description="Disordered" evidence="3">
    <location>
        <begin position="205"/>
        <end position="235"/>
    </location>
</feature>
<evidence type="ECO:0000313" key="7">
    <source>
        <dbReference type="Proteomes" id="UP001500730"/>
    </source>
</evidence>
<feature type="chain" id="PRO_5045988322" description="Fibronectin type-III domain-containing protein" evidence="4">
    <location>
        <begin position="26"/>
        <end position="1130"/>
    </location>
</feature>
<feature type="region of interest" description="Disordered" evidence="3">
    <location>
        <begin position="30"/>
        <end position="74"/>
    </location>
</feature>
<evidence type="ECO:0000256" key="3">
    <source>
        <dbReference type="SAM" id="MobiDB-lite"/>
    </source>
</evidence>
<organism evidence="6 7">
    <name type="scientific">Terrabacter carboxydivorans</name>
    <dbReference type="NCBI Taxonomy" id="619730"/>
    <lineage>
        <taxon>Bacteria</taxon>
        <taxon>Bacillati</taxon>
        <taxon>Actinomycetota</taxon>
        <taxon>Actinomycetes</taxon>
        <taxon>Micrococcales</taxon>
        <taxon>Intrasporangiaceae</taxon>
        <taxon>Terrabacter</taxon>
    </lineage>
</organism>
<keyword evidence="2" id="KW-0624">Polysaccharide degradation</keyword>
<dbReference type="InterPro" id="IPR015020">
    <property type="entry name" value="Rv2525c-like_Glyco_Hydro-like"/>
</dbReference>
<keyword evidence="4" id="KW-0732">Signal</keyword>
<reference evidence="7" key="1">
    <citation type="journal article" date="2019" name="Int. J. Syst. Evol. Microbiol.">
        <title>The Global Catalogue of Microorganisms (GCM) 10K type strain sequencing project: providing services to taxonomists for standard genome sequencing and annotation.</title>
        <authorList>
            <consortium name="The Broad Institute Genomics Platform"/>
            <consortium name="The Broad Institute Genome Sequencing Center for Infectious Disease"/>
            <person name="Wu L."/>
            <person name="Ma J."/>
        </authorList>
    </citation>
    <scope>NUCLEOTIDE SEQUENCE [LARGE SCALE GENOMIC DNA]</scope>
    <source>
        <strain evidence="7">JCM 16259</strain>
    </source>
</reference>
<feature type="compositionally biased region" description="Low complexity" evidence="3">
    <location>
        <begin position="224"/>
        <end position="235"/>
    </location>
</feature>
<dbReference type="CDD" id="cd00063">
    <property type="entry name" value="FN3"/>
    <property type="match status" value="1"/>
</dbReference>
<name>A0ABP5ZNL2_9MICO</name>
<keyword evidence="1" id="KW-0326">Glycosidase</keyword>
<comment type="caution">
    <text evidence="6">The sequence shown here is derived from an EMBL/GenBank/DDBJ whole genome shotgun (WGS) entry which is preliminary data.</text>
</comment>
<dbReference type="InterPro" id="IPR003961">
    <property type="entry name" value="FN3_dom"/>
</dbReference>
<dbReference type="InterPro" id="IPR013783">
    <property type="entry name" value="Ig-like_fold"/>
</dbReference>
<sequence>MTTSWCRITALVGAAALGLGGASSAAAGSLAAAPAGPGPVVSATPSAPTAPSAPSAAAPAPAAPGAPGAPAAPVGTRPVDYRGVHVTVPADWKVVDLDADPTRCLRLDVKAVYLGRPGSQQDCPAHLVGRTDTLWLHPGSDRATAASTATTASASRVGRLTAHTGSDPVARTKVARFTAQDVQVDATWGSRESTVDDVLATATTSTTTASTPAPAPAPAPAPKTPSATTTSSSATTGASFAPAVATSGSPAIAPAVATTGSQALAPTVTTAAASGPRTFTGMGFDACAAPSASTMQSWLSSPYRAAGIYIGGSMRACPDGNLSASWVSQVSSMGWGLIPIYVGAQAPCVNQTGLATIDPSQAAAQGKAAAADAAGRAATFGLGTGSPIYYDMEAYAPSASCTSTVLKFITAWTQELHARGYTSGAYGSTSSLMVDMSNAVGTSGFTAPDNVWFANWNGLQTLSDSARYREFPDGYWANGQRLHQYSTGSETWGGVNISIDANWVDGRVTGNPVPISYGTGIVGPGGPSFLFTGNMYYWKPNQGQGLQGRAYYTYTTYSSNGSVEENGATWSPSLSTGLYAVSAYVPATGATANTRYAVTDSNGTTTRYLDQSTLSGWSSLGTYLARNGSSVGVHASDSSTSSTTTQVGVDAMRFSLVATAPSAPTSVSAVPDNGRATVRWAAATANGSPVTSYTVKASPSGATTTVSGSATSATLTGLTNETAYTFTVTATNAVGAGPASTPTAAVRPSSFSHIVPVTPTRILDTRYGTTTNPVSTALAAGAALTIKVAGASGSPVPAGATAAAVNLTATAPQKAGFLSADSTATTGSSTANFAPGQTVANLLVGRLTSAGTLTIVNHSTGTVQVVADVTGYLTTSGTTQRWVATTPTRLLDTRVGTTSNPVRTALAAGAALTIKVAGVTGSPVPAGATAAAVNLTATAPQKAGFLSADSTATTGSSTANFAPGQTVANLLVGRLTSSGTLTIVNHSSGTVQVVADVTGYVTSTSTANQWASTNPTRLVDTRYGTSTNPVRTALAAGASLTIKVAGVSGSPVPSGAKAAAINLTATAPQQPGFLSADSTATTGSSTANFAPGQTVANLVVGRLTSSGTITVVNHSRGTVQVVADVTGYLR</sequence>
<dbReference type="Pfam" id="PF25275">
    <property type="entry name" value="Golvesin_C"/>
    <property type="match status" value="1"/>
</dbReference>
<dbReference type="Gene3D" id="2.60.40.10">
    <property type="entry name" value="Immunoglobulins"/>
    <property type="match status" value="1"/>
</dbReference>
<evidence type="ECO:0000256" key="2">
    <source>
        <dbReference type="ARBA" id="ARBA00023326"/>
    </source>
</evidence>
<keyword evidence="7" id="KW-1185">Reference proteome</keyword>
<dbReference type="RefSeq" id="WP_344257141.1">
    <property type="nucleotide sequence ID" value="NZ_BAAARE010000028.1"/>
</dbReference>
<gene>
    <name evidence="6" type="ORF">GCM10009858_42850</name>
</gene>
<dbReference type="InterPro" id="IPR017853">
    <property type="entry name" value="GH"/>
</dbReference>